<evidence type="ECO:0000256" key="1">
    <source>
        <dbReference type="SAM" id="Phobius"/>
    </source>
</evidence>
<sequence length="473" mass="50743">MEKGAPSLLSSKSNLNVTVFSFPTSVMFSLLAHMSCTRHAPSAHLPEGRALMPASRSRYFCAMAAALVLTVTAPATAAVAGTGSDNAAGAASLREVMFVGNNWEGTADVIKSSGDFARIGRINVVPDKAARMAAINADLIKWIYFMAIRNGVGEGHDQLVDDMYSTPDGKSVVVSRPSFADVVSINLATGAINWRFPVSGYRSDHMAVSPDGTRVAVSASISNTVHVLNIDTGAQIGSFSTGDKPHENIFTNDGKYIWNMSIGDVNTSTDAPWQDFTKGDRKITVVDAATFKQVKVIDMRQRLDAIGLKDYSDAVRPAAFSPDESKLYFQVSFFNGFFEYDVASDKITRTKTLPKNPATSDDRTTFVNDSRHHGISMKPDGTKLCVAGTMDDYATVVDRATLQEGPLVPASKPYWATVSGDGRSCVISESGADQVTAIDFTTGQKTVSVPVGDHPQRVRLGHVEADWTGPAAH</sequence>
<evidence type="ECO:0000313" key="2">
    <source>
        <dbReference type="EMBL" id="MDQ0936399.1"/>
    </source>
</evidence>
<dbReference type="PANTHER" id="PTHR47197:SF3">
    <property type="entry name" value="DIHYDRO-HEME D1 DEHYDROGENASE"/>
    <property type="match status" value="1"/>
</dbReference>
<dbReference type="PANTHER" id="PTHR47197">
    <property type="entry name" value="PROTEIN NIRF"/>
    <property type="match status" value="1"/>
</dbReference>
<dbReference type="GO" id="GO:0003677">
    <property type="term" value="F:DNA binding"/>
    <property type="evidence" value="ECO:0007669"/>
    <property type="project" value="UniProtKB-KW"/>
</dbReference>
<comment type="caution">
    <text evidence="2">The sequence shown here is derived from an EMBL/GenBank/DDBJ whole genome shotgun (WGS) entry which is preliminary data.</text>
</comment>
<keyword evidence="3" id="KW-1185">Reference proteome</keyword>
<keyword evidence="2" id="KW-0238">DNA-binding</keyword>
<organism evidence="2 3">
    <name type="scientific">Streptomyces turgidiscabies</name>
    <dbReference type="NCBI Taxonomy" id="85558"/>
    <lineage>
        <taxon>Bacteria</taxon>
        <taxon>Bacillati</taxon>
        <taxon>Actinomycetota</taxon>
        <taxon>Actinomycetes</taxon>
        <taxon>Kitasatosporales</taxon>
        <taxon>Streptomycetaceae</taxon>
        <taxon>Streptomyces</taxon>
    </lineage>
</organism>
<gene>
    <name evidence="2" type="ORF">QFZ49_006374</name>
</gene>
<dbReference type="InterPro" id="IPR011045">
    <property type="entry name" value="N2O_reductase_N"/>
</dbReference>
<dbReference type="InterPro" id="IPR051200">
    <property type="entry name" value="Host-pathogen_enzymatic-act"/>
</dbReference>
<dbReference type="InterPro" id="IPR015943">
    <property type="entry name" value="WD40/YVTN_repeat-like_dom_sf"/>
</dbReference>
<keyword evidence="1" id="KW-0812">Transmembrane</keyword>
<dbReference type="Proteomes" id="UP001223072">
    <property type="component" value="Unassembled WGS sequence"/>
</dbReference>
<proteinExistence type="predicted"/>
<accession>A0ABU0RWN9</accession>
<dbReference type="SUPFAM" id="SSF50974">
    <property type="entry name" value="Nitrous oxide reductase, N-terminal domain"/>
    <property type="match status" value="1"/>
</dbReference>
<name>A0ABU0RWN9_9ACTN</name>
<dbReference type="EMBL" id="JAUSZS010000008">
    <property type="protein sequence ID" value="MDQ0936399.1"/>
    <property type="molecule type" value="Genomic_DNA"/>
</dbReference>
<protein>
    <submittedName>
        <fullName evidence="2">DNA-binding beta-propeller fold protein YncE</fullName>
    </submittedName>
</protein>
<feature type="transmembrane region" description="Helical" evidence="1">
    <location>
        <begin position="59"/>
        <end position="80"/>
    </location>
</feature>
<keyword evidence="1" id="KW-1133">Transmembrane helix</keyword>
<keyword evidence="1" id="KW-0472">Membrane</keyword>
<reference evidence="2 3" key="1">
    <citation type="submission" date="2023-07" db="EMBL/GenBank/DDBJ databases">
        <title>Comparative genomics of wheat-associated soil bacteria to identify genetic determinants of phenazine resistance.</title>
        <authorList>
            <person name="Mouncey N."/>
        </authorList>
    </citation>
    <scope>NUCLEOTIDE SEQUENCE [LARGE SCALE GENOMIC DNA]</scope>
    <source>
        <strain evidence="2 3">W2I16</strain>
    </source>
</reference>
<feature type="transmembrane region" description="Helical" evidence="1">
    <location>
        <begin position="20"/>
        <end position="38"/>
    </location>
</feature>
<evidence type="ECO:0000313" key="3">
    <source>
        <dbReference type="Proteomes" id="UP001223072"/>
    </source>
</evidence>
<dbReference type="Gene3D" id="2.130.10.10">
    <property type="entry name" value="YVTN repeat-like/Quinoprotein amine dehydrogenase"/>
    <property type="match status" value="2"/>
</dbReference>